<evidence type="ECO:0000256" key="1">
    <source>
        <dbReference type="ARBA" id="ARBA00022723"/>
    </source>
</evidence>
<keyword evidence="1" id="KW-0479">Metal-binding</keyword>
<keyword evidence="3" id="KW-0862">Zinc</keyword>
<evidence type="ECO:0000313" key="8">
    <source>
        <dbReference type="Proteomes" id="UP000781932"/>
    </source>
</evidence>
<dbReference type="EMBL" id="JAATWM020000022">
    <property type="protein sequence ID" value="KAF9875331.1"/>
    <property type="molecule type" value="Genomic_DNA"/>
</dbReference>
<feature type="compositionally biased region" description="Low complexity" evidence="5">
    <location>
        <begin position="191"/>
        <end position="244"/>
    </location>
</feature>
<dbReference type="AlphaFoldDB" id="A0A9P6I7C7"/>
<protein>
    <recommendedName>
        <fullName evidence="6">RING-type domain-containing protein</fullName>
    </recommendedName>
</protein>
<feature type="compositionally biased region" description="Low complexity" evidence="5">
    <location>
        <begin position="251"/>
        <end position="266"/>
    </location>
</feature>
<feature type="domain" description="RING-type" evidence="6">
    <location>
        <begin position="415"/>
        <end position="472"/>
    </location>
</feature>
<feature type="compositionally biased region" description="Low complexity" evidence="5">
    <location>
        <begin position="298"/>
        <end position="312"/>
    </location>
</feature>
<evidence type="ECO:0000313" key="7">
    <source>
        <dbReference type="EMBL" id="KAF9875331.1"/>
    </source>
</evidence>
<dbReference type="GO" id="GO:0008270">
    <property type="term" value="F:zinc ion binding"/>
    <property type="evidence" value="ECO:0007669"/>
    <property type="project" value="UniProtKB-KW"/>
</dbReference>
<keyword evidence="2 4" id="KW-0863">Zinc-finger</keyword>
<evidence type="ECO:0000256" key="3">
    <source>
        <dbReference type="ARBA" id="ARBA00022833"/>
    </source>
</evidence>
<dbReference type="RefSeq" id="XP_038744792.1">
    <property type="nucleotide sequence ID" value="XM_038889868.1"/>
</dbReference>
<evidence type="ECO:0000259" key="6">
    <source>
        <dbReference type="PROSITE" id="PS50089"/>
    </source>
</evidence>
<dbReference type="Proteomes" id="UP000781932">
    <property type="component" value="Unassembled WGS sequence"/>
</dbReference>
<evidence type="ECO:0000256" key="5">
    <source>
        <dbReference type="SAM" id="MobiDB-lite"/>
    </source>
</evidence>
<comment type="caution">
    <text evidence="7">The sequence shown here is derived from an EMBL/GenBank/DDBJ whole genome shotgun (WGS) entry which is preliminary data.</text>
</comment>
<feature type="compositionally biased region" description="Low complexity" evidence="5">
    <location>
        <begin position="324"/>
        <end position="354"/>
    </location>
</feature>
<dbReference type="SMART" id="SM00184">
    <property type="entry name" value="RING"/>
    <property type="match status" value="1"/>
</dbReference>
<dbReference type="InterPro" id="IPR001841">
    <property type="entry name" value="Znf_RING"/>
</dbReference>
<dbReference type="InterPro" id="IPR013083">
    <property type="entry name" value="Znf_RING/FYVE/PHD"/>
</dbReference>
<dbReference type="PROSITE" id="PS00518">
    <property type="entry name" value="ZF_RING_1"/>
    <property type="match status" value="1"/>
</dbReference>
<dbReference type="PROSITE" id="PS50089">
    <property type="entry name" value="ZF_RING_2"/>
    <property type="match status" value="1"/>
</dbReference>
<organism evidence="7 8">
    <name type="scientific">Colletotrichum karsti</name>
    <dbReference type="NCBI Taxonomy" id="1095194"/>
    <lineage>
        <taxon>Eukaryota</taxon>
        <taxon>Fungi</taxon>
        <taxon>Dikarya</taxon>
        <taxon>Ascomycota</taxon>
        <taxon>Pezizomycotina</taxon>
        <taxon>Sordariomycetes</taxon>
        <taxon>Hypocreomycetidae</taxon>
        <taxon>Glomerellales</taxon>
        <taxon>Glomerellaceae</taxon>
        <taxon>Colletotrichum</taxon>
        <taxon>Colletotrichum boninense species complex</taxon>
    </lineage>
</organism>
<evidence type="ECO:0000256" key="4">
    <source>
        <dbReference type="PROSITE-ProRule" id="PRU00175"/>
    </source>
</evidence>
<proteinExistence type="predicted"/>
<dbReference type="Gene3D" id="3.30.40.10">
    <property type="entry name" value="Zinc/RING finger domain, C3HC4 (zinc finger)"/>
    <property type="match status" value="1"/>
</dbReference>
<feature type="compositionally biased region" description="Low complexity" evidence="5">
    <location>
        <begin position="63"/>
        <end position="83"/>
    </location>
</feature>
<evidence type="ECO:0000256" key="2">
    <source>
        <dbReference type="ARBA" id="ARBA00022771"/>
    </source>
</evidence>
<dbReference type="OrthoDB" id="4831959at2759"/>
<reference evidence="7" key="2">
    <citation type="submission" date="2020-11" db="EMBL/GenBank/DDBJ databases">
        <title>Whole genome sequencing of Colletotrichum sp.</title>
        <authorList>
            <person name="Li H."/>
        </authorList>
    </citation>
    <scope>NUCLEOTIDE SEQUENCE</scope>
    <source>
        <strain evidence="7">CkLH20</strain>
    </source>
</reference>
<feature type="compositionally biased region" description="Low complexity" evidence="5">
    <location>
        <begin position="98"/>
        <end position="119"/>
    </location>
</feature>
<dbReference type="GeneID" id="62162942"/>
<dbReference type="InterPro" id="IPR017907">
    <property type="entry name" value="Znf_RING_CS"/>
</dbReference>
<feature type="region of interest" description="Disordered" evidence="5">
    <location>
        <begin position="1"/>
        <end position="392"/>
    </location>
</feature>
<reference evidence="7" key="1">
    <citation type="submission" date="2020-03" db="EMBL/GenBank/DDBJ databases">
        <authorList>
            <person name="He L."/>
        </authorList>
    </citation>
    <scope>NUCLEOTIDE SEQUENCE</scope>
    <source>
        <strain evidence="7">CkLH20</strain>
    </source>
</reference>
<dbReference type="SUPFAM" id="SSF57850">
    <property type="entry name" value="RING/U-box"/>
    <property type="match status" value="1"/>
</dbReference>
<gene>
    <name evidence="7" type="ORF">CkaCkLH20_07151</name>
</gene>
<sequence length="611" mass="64294">MPVDLNDPEAVRRAIANMPPGPPPGWYPGHPDDPMSHPENFSPERQHLVRRVGDPWPEGIPGGPTSTPSGTAHSQAGSRPGSSHSHRRPSSVASGATSRSGYSSSSRPSSSHSSSGVPSQAFSAGINALNAAHSQSRRNGPRSHAESDVTQIDDASMVTIDTTASELAAMNLSERPTSARGGAYMNPGMPSPVSVAPSAAPSTASSRYSSRSSRAGSIAPSAAPSTASSQYSSRSSRAGSIAPSMLRGPESDAGSVWSGGSSVAPSDSQSSYEGSSRHQRPIRPGVPHRANSSAGSRYSTAGSVASGASYASRNSGASYASRESGATSASRDSGRSGRSSRSGMSSSTQGSFRSAGSSGTIRPPGSVASGTTRGRRSSIESAATQNAGPDGNVFWPDLRPNLSSDAALHNFTVVCPVCATSMRADETTSRNKAKILHCGHMLCMECVVRICANVDGSRDNPNARKPECPLCKEPLGRYPHCSKTCNAPGKIGYPMPRNMEEMRRLPLTIPEGGANPACCKSCRIKNIEVQSKKVIRIILNDRNATVRWNPAVDPDDEDRDDYTRVPELQNFLDVLADTVRDPEISRKYANLYPQVFSPPQHAVAERQNRTG</sequence>
<feature type="compositionally biased region" description="Basic and acidic residues" evidence="5">
    <location>
        <begin position="30"/>
        <end position="53"/>
    </location>
</feature>
<name>A0A9P6I7C7_9PEZI</name>
<accession>A0A9P6I7C7</accession>
<keyword evidence="8" id="KW-1185">Reference proteome</keyword>